<accession>A0A7S3AMD1</accession>
<evidence type="ECO:0000313" key="1">
    <source>
        <dbReference type="EMBL" id="CAE0107307.1"/>
    </source>
</evidence>
<dbReference type="AlphaFoldDB" id="A0A7S3AMD1"/>
<gene>
    <name evidence="1" type="ORF">HERI1096_LOCUS7966</name>
</gene>
<reference evidence="1" key="1">
    <citation type="submission" date="2021-01" db="EMBL/GenBank/DDBJ databases">
        <authorList>
            <person name="Corre E."/>
            <person name="Pelletier E."/>
            <person name="Niang G."/>
            <person name="Scheremetjew M."/>
            <person name="Finn R."/>
            <person name="Kale V."/>
            <person name="Holt S."/>
            <person name="Cochrane G."/>
            <person name="Meng A."/>
            <person name="Brown T."/>
            <person name="Cohen L."/>
        </authorList>
    </citation>
    <scope>NUCLEOTIDE SEQUENCE</scope>
    <source>
        <strain evidence="1">CCMP281</strain>
    </source>
</reference>
<protein>
    <submittedName>
        <fullName evidence="1">Uncharacterized protein</fullName>
    </submittedName>
</protein>
<organism evidence="1">
    <name type="scientific">Haptolina ericina</name>
    <dbReference type="NCBI Taxonomy" id="156174"/>
    <lineage>
        <taxon>Eukaryota</taxon>
        <taxon>Haptista</taxon>
        <taxon>Haptophyta</taxon>
        <taxon>Prymnesiophyceae</taxon>
        <taxon>Prymnesiales</taxon>
        <taxon>Prymnesiaceae</taxon>
        <taxon>Haptolina</taxon>
    </lineage>
</organism>
<sequence length="378" mass="41575">MTRLGSFVWPCLPTTHNGTGCSPAKQRIPHAHLVASLAVYSSLKAIGSLVRNINTFIGCHMVVHLNNATALSLGDVLELFDQPAFRARARLNPQRLHMREAHRASPNSLVDIHAANFGFAESAFPAMTHFLLVGEDERFIRMGVVRYLQEGAMSVGMSDIPRAACKSCTQTPAAVNCKDPSGCCPRNDRDFERDPLLRGLRTGGLFYGQLEGSFFQREVFRAFQQVYSQARQLALHPNEEQGTEKRIALLAVAPQEFYLPSFVMSLRCLHVAPAVTHVNWAAVFPCKLCVQPAEVASISLGLRPGRFAVKLGSGWTPHKWLLKTIDRMGMAIESQNASAFGAAIDRITAAAWSANTSSLTPPFRFKGNLPHPAWELNV</sequence>
<dbReference type="EMBL" id="HBHX01014245">
    <property type="protein sequence ID" value="CAE0107307.1"/>
    <property type="molecule type" value="Transcribed_RNA"/>
</dbReference>
<proteinExistence type="predicted"/>
<name>A0A7S3AMD1_9EUKA</name>